<name>A0ABQ9AC98_9ROSI</name>
<evidence type="ECO:0000313" key="2">
    <source>
        <dbReference type="Proteomes" id="UP001141253"/>
    </source>
</evidence>
<dbReference type="EMBL" id="JAPFFI010000021">
    <property type="protein sequence ID" value="KAJ6332860.1"/>
    <property type="molecule type" value="Genomic_DNA"/>
</dbReference>
<protein>
    <submittedName>
        <fullName evidence="1">Uncharacterized protein</fullName>
    </submittedName>
</protein>
<sequence length="88" mass="9525">MQVKPAGILEDTRGASKPVTGGIIASLPGTAGQTRGVKPGAAGQNCSLLWSPKSKHLERVHSKRFPVFRVRYAQHTHLSITILKKIEI</sequence>
<comment type="caution">
    <text evidence="1">The sequence shown here is derived from an EMBL/GenBank/DDBJ whole genome shotgun (WGS) entry which is preliminary data.</text>
</comment>
<accession>A0ABQ9AC98</accession>
<organism evidence="1 2">
    <name type="scientific">Salix suchowensis</name>
    <dbReference type="NCBI Taxonomy" id="1278906"/>
    <lineage>
        <taxon>Eukaryota</taxon>
        <taxon>Viridiplantae</taxon>
        <taxon>Streptophyta</taxon>
        <taxon>Embryophyta</taxon>
        <taxon>Tracheophyta</taxon>
        <taxon>Spermatophyta</taxon>
        <taxon>Magnoliopsida</taxon>
        <taxon>eudicotyledons</taxon>
        <taxon>Gunneridae</taxon>
        <taxon>Pentapetalae</taxon>
        <taxon>rosids</taxon>
        <taxon>fabids</taxon>
        <taxon>Malpighiales</taxon>
        <taxon>Salicaceae</taxon>
        <taxon>Saliceae</taxon>
        <taxon>Salix</taxon>
    </lineage>
</organism>
<dbReference type="Proteomes" id="UP001141253">
    <property type="component" value="Chromosome 11"/>
</dbReference>
<reference evidence="1" key="1">
    <citation type="submission" date="2022-10" db="EMBL/GenBank/DDBJ databases">
        <authorList>
            <person name="Hyden B.L."/>
            <person name="Feng K."/>
            <person name="Yates T."/>
            <person name="Jawdy S."/>
            <person name="Smart L.B."/>
            <person name="Muchero W."/>
        </authorList>
    </citation>
    <scope>NUCLEOTIDE SEQUENCE</scope>
    <source>
        <tissue evidence="1">Shoot tip</tissue>
    </source>
</reference>
<proteinExistence type="predicted"/>
<reference evidence="1" key="2">
    <citation type="journal article" date="2023" name="Int. J. Mol. Sci.">
        <title>De Novo Assembly and Annotation of 11 Diverse Shrub Willow (Salix) Genomes Reveals Novel Gene Organization in Sex-Linked Regions.</title>
        <authorList>
            <person name="Hyden B."/>
            <person name="Feng K."/>
            <person name="Yates T.B."/>
            <person name="Jawdy S."/>
            <person name="Cereghino C."/>
            <person name="Smart L.B."/>
            <person name="Muchero W."/>
        </authorList>
    </citation>
    <scope>NUCLEOTIDE SEQUENCE</scope>
    <source>
        <tissue evidence="1">Shoot tip</tissue>
    </source>
</reference>
<gene>
    <name evidence="1" type="ORF">OIU77_008832</name>
</gene>
<evidence type="ECO:0000313" key="1">
    <source>
        <dbReference type="EMBL" id="KAJ6332860.1"/>
    </source>
</evidence>
<keyword evidence="2" id="KW-1185">Reference proteome</keyword>